<organism evidence="8 9">
    <name type="scientific">Flavobacterium silvaticum</name>
    <dbReference type="NCBI Taxonomy" id="1852020"/>
    <lineage>
        <taxon>Bacteria</taxon>
        <taxon>Pseudomonadati</taxon>
        <taxon>Bacteroidota</taxon>
        <taxon>Flavobacteriia</taxon>
        <taxon>Flavobacteriales</taxon>
        <taxon>Flavobacteriaceae</taxon>
        <taxon>Flavobacterium</taxon>
    </lineage>
</organism>
<evidence type="ECO:0000313" key="8">
    <source>
        <dbReference type="EMBL" id="NMH28410.1"/>
    </source>
</evidence>
<sequence length="119" mass="13147">MGIIRLKNIRTFSRHGCLPEETKIGSEYTVDLEVKADLCKASVSDELADTVDYVLLNRIVVNEMAIPSKLLETVAKRIVDRIFTELPQVSTITVSVSKVNPPLGGDVESVSVVLEEFRS</sequence>
<dbReference type="InterPro" id="IPR006156">
    <property type="entry name" value="Dihydroneopterin_aldolase"/>
</dbReference>
<evidence type="ECO:0000259" key="7">
    <source>
        <dbReference type="SMART" id="SM00905"/>
    </source>
</evidence>
<dbReference type="SUPFAM" id="SSF55620">
    <property type="entry name" value="Tetrahydrobiopterin biosynthesis enzymes-like"/>
    <property type="match status" value="1"/>
</dbReference>
<dbReference type="EMBL" id="JAAMPU010000105">
    <property type="protein sequence ID" value="NMH28410.1"/>
    <property type="molecule type" value="Genomic_DNA"/>
</dbReference>
<dbReference type="NCBIfam" id="TIGR00525">
    <property type="entry name" value="folB"/>
    <property type="match status" value="1"/>
</dbReference>
<comment type="catalytic activity">
    <reaction evidence="1 6">
        <text>7,8-dihydroneopterin = 6-hydroxymethyl-7,8-dihydropterin + glycolaldehyde</text>
        <dbReference type="Rhea" id="RHEA:10540"/>
        <dbReference type="ChEBI" id="CHEBI:17001"/>
        <dbReference type="ChEBI" id="CHEBI:17071"/>
        <dbReference type="ChEBI" id="CHEBI:44841"/>
        <dbReference type="EC" id="4.1.2.25"/>
    </reaction>
</comment>
<dbReference type="PANTHER" id="PTHR42844:SF1">
    <property type="entry name" value="DIHYDRONEOPTERIN ALDOLASE 1-RELATED"/>
    <property type="match status" value="1"/>
</dbReference>
<protein>
    <recommendedName>
        <fullName evidence="6">7,8-dihydroneopterin aldolase</fullName>
        <ecNumber evidence="6">4.1.2.25</ecNumber>
    </recommendedName>
</protein>
<dbReference type="GO" id="GO:0046656">
    <property type="term" value="P:folic acid biosynthetic process"/>
    <property type="evidence" value="ECO:0007669"/>
    <property type="project" value="UniProtKB-UniRule"/>
</dbReference>
<dbReference type="AlphaFoldDB" id="A0A972JHX9"/>
<evidence type="ECO:0000256" key="2">
    <source>
        <dbReference type="ARBA" id="ARBA00005013"/>
    </source>
</evidence>
<dbReference type="InterPro" id="IPR043133">
    <property type="entry name" value="GTP-CH-I_C/QueF"/>
</dbReference>
<dbReference type="PANTHER" id="PTHR42844">
    <property type="entry name" value="DIHYDRONEOPTERIN ALDOLASE 1-RELATED"/>
    <property type="match status" value="1"/>
</dbReference>
<gene>
    <name evidence="8" type="primary">folB</name>
    <name evidence="8" type="ORF">G6047_10235</name>
</gene>
<evidence type="ECO:0000313" key="9">
    <source>
        <dbReference type="Proteomes" id="UP000712080"/>
    </source>
</evidence>
<dbReference type="GO" id="GO:0005737">
    <property type="term" value="C:cytoplasm"/>
    <property type="evidence" value="ECO:0007669"/>
    <property type="project" value="TreeGrafter"/>
</dbReference>
<evidence type="ECO:0000256" key="5">
    <source>
        <dbReference type="ARBA" id="ARBA00023239"/>
    </source>
</evidence>
<dbReference type="GO" id="GO:0046654">
    <property type="term" value="P:tetrahydrofolate biosynthetic process"/>
    <property type="evidence" value="ECO:0007669"/>
    <property type="project" value="UniProtKB-UniRule"/>
</dbReference>
<feature type="domain" description="Dihydroneopterin aldolase/epimerase" evidence="7">
    <location>
        <begin position="4"/>
        <end position="116"/>
    </location>
</feature>
<comment type="caution">
    <text evidence="8">The sequence shown here is derived from an EMBL/GenBank/DDBJ whole genome shotgun (WGS) entry which is preliminary data.</text>
</comment>
<dbReference type="RefSeq" id="WP_169527509.1">
    <property type="nucleotide sequence ID" value="NZ_JAAMPU010000105.1"/>
</dbReference>
<dbReference type="Gene3D" id="3.30.1130.10">
    <property type="match status" value="1"/>
</dbReference>
<dbReference type="SMART" id="SM00905">
    <property type="entry name" value="FolB"/>
    <property type="match status" value="1"/>
</dbReference>
<name>A0A972JHX9_9FLAO</name>
<keyword evidence="5 6" id="KW-0456">Lyase</keyword>
<comment type="function">
    <text evidence="6">Catalyzes the conversion of 7,8-dihydroneopterin to 6-hydroxymethyl-7,8-dihydropterin.</text>
</comment>
<dbReference type="Proteomes" id="UP000712080">
    <property type="component" value="Unassembled WGS sequence"/>
</dbReference>
<evidence type="ECO:0000256" key="6">
    <source>
        <dbReference type="RuleBase" id="RU362079"/>
    </source>
</evidence>
<evidence type="ECO:0000256" key="3">
    <source>
        <dbReference type="ARBA" id="ARBA00005708"/>
    </source>
</evidence>
<accession>A0A972JHX9</accession>
<dbReference type="NCBIfam" id="TIGR00526">
    <property type="entry name" value="folB_dom"/>
    <property type="match status" value="1"/>
</dbReference>
<evidence type="ECO:0000256" key="4">
    <source>
        <dbReference type="ARBA" id="ARBA00022909"/>
    </source>
</evidence>
<evidence type="ECO:0000256" key="1">
    <source>
        <dbReference type="ARBA" id="ARBA00001353"/>
    </source>
</evidence>
<dbReference type="InterPro" id="IPR006157">
    <property type="entry name" value="FolB_dom"/>
</dbReference>
<keyword evidence="9" id="KW-1185">Reference proteome</keyword>
<proteinExistence type="inferred from homology"/>
<dbReference type="GO" id="GO:0004150">
    <property type="term" value="F:dihydroneopterin aldolase activity"/>
    <property type="evidence" value="ECO:0007669"/>
    <property type="project" value="UniProtKB-UniRule"/>
</dbReference>
<dbReference type="EC" id="4.1.2.25" evidence="6"/>
<keyword evidence="4 6" id="KW-0289">Folate biosynthesis</keyword>
<reference evidence="8" key="1">
    <citation type="submission" date="2020-02" db="EMBL/GenBank/DDBJ databases">
        <title>Flavobacterium sp. genome.</title>
        <authorList>
            <person name="Jung H.S."/>
            <person name="Baek J.H."/>
            <person name="Jeon C.O."/>
        </authorList>
    </citation>
    <scope>NUCLEOTIDE SEQUENCE</scope>
    <source>
        <strain evidence="8">SE-s28</strain>
    </source>
</reference>
<comment type="similarity">
    <text evidence="3 6">Belongs to the DHNA family.</text>
</comment>
<dbReference type="Pfam" id="PF02152">
    <property type="entry name" value="FolB"/>
    <property type="match status" value="1"/>
</dbReference>
<comment type="pathway">
    <text evidence="2 6">Cofactor biosynthesis; tetrahydrofolate biosynthesis; 2-amino-4-hydroxy-6-hydroxymethyl-7,8-dihydropteridine diphosphate from 7,8-dihydroneopterin triphosphate: step 3/4.</text>
</comment>